<dbReference type="AlphaFoldDB" id="A0A6J7BXQ0"/>
<protein>
    <submittedName>
        <fullName evidence="4">Unannotated protein</fullName>
    </submittedName>
</protein>
<proteinExistence type="inferred from homology"/>
<evidence type="ECO:0000259" key="3">
    <source>
        <dbReference type="SMART" id="SM00822"/>
    </source>
</evidence>
<feature type="domain" description="Ketoreductase" evidence="3">
    <location>
        <begin position="6"/>
        <end position="186"/>
    </location>
</feature>
<name>A0A6J7BXQ0_9ZZZZ</name>
<dbReference type="PRINTS" id="PR00081">
    <property type="entry name" value="GDHRDH"/>
</dbReference>
<keyword evidence="2" id="KW-0560">Oxidoreductase</keyword>
<sequence>MLLEGKVVIVTGAGRGLGRAIALRCGQEGAHLVLAGRTVAELEQVATELREFGARAVVVAADVRDVESTEAMAARAVAEFGGVDVLVANSGIAGPTAPLWEVDPADWEETFAVNVRGVFLACRAVLPDMVQRGSGSIVVVGSMSGKRPLANRTPYASSKMALVGLTRTLAAETGPFGVRVNLVSPGPVNGPRLENVLREQARLSGRTVEDVRVDFSRDSPLRRLVEPEQVAATVVFLASDEAAAITGDDLNVNTGIAMY</sequence>
<accession>A0A6J7BXQ0</accession>
<dbReference type="NCBIfam" id="NF005559">
    <property type="entry name" value="PRK07231.1"/>
    <property type="match status" value="1"/>
</dbReference>
<dbReference type="InterPro" id="IPR020904">
    <property type="entry name" value="Sc_DH/Rdtase_CS"/>
</dbReference>
<dbReference type="Pfam" id="PF13561">
    <property type="entry name" value="adh_short_C2"/>
    <property type="match status" value="1"/>
</dbReference>
<dbReference type="Gene3D" id="3.40.50.720">
    <property type="entry name" value="NAD(P)-binding Rossmann-like Domain"/>
    <property type="match status" value="1"/>
</dbReference>
<dbReference type="PRINTS" id="PR00080">
    <property type="entry name" value="SDRFAMILY"/>
</dbReference>
<organism evidence="4">
    <name type="scientific">freshwater metagenome</name>
    <dbReference type="NCBI Taxonomy" id="449393"/>
    <lineage>
        <taxon>unclassified sequences</taxon>
        <taxon>metagenomes</taxon>
        <taxon>ecological metagenomes</taxon>
    </lineage>
</organism>
<dbReference type="InterPro" id="IPR057326">
    <property type="entry name" value="KR_dom"/>
</dbReference>
<dbReference type="CDD" id="cd05233">
    <property type="entry name" value="SDR_c"/>
    <property type="match status" value="1"/>
</dbReference>
<dbReference type="PANTHER" id="PTHR42760">
    <property type="entry name" value="SHORT-CHAIN DEHYDROGENASES/REDUCTASES FAMILY MEMBER"/>
    <property type="match status" value="1"/>
</dbReference>
<dbReference type="FunFam" id="3.40.50.720:FF:000084">
    <property type="entry name" value="Short-chain dehydrogenase reductase"/>
    <property type="match status" value="1"/>
</dbReference>
<dbReference type="PROSITE" id="PS00061">
    <property type="entry name" value="ADH_SHORT"/>
    <property type="match status" value="1"/>
</dbReference>
<evidence type="ECO:0000256" key="1">
    <source>
        <dbReference type="ARBA" id="ARBA00006484"/>
    </source>
</evidence>
<dbReference type="SUPFAM" id="SSF51735">
    <property type="entry name" value="NAD(P)-binding Rossmann-fold domains"/>
    <property type="match status" value="1"/>
</dbReference>
<evidence type="ECO:0000313" key="6">
    <source>
        <dbReference type="EMBL" id="CAB5023836.1"/>
    </source>
</evidence>
<dbReference type="EMBL" id="CAFBPU010000006">
    <property type="protein sequence ID" value="CAB5023836.1"/>
    <property type="molecule type" value="Genomic_DNA"/>
</dbReference>
<dbReference type="InterPro" id="IPR036291">
    <property type="entry name" value="NAD(P)-bd_dom_sf"/>
</dbReference>
<evidence type="ECO:0000256" key="2">
    <source>
        <dbReference type="ARBA" id="ARBA00023002"/>
    </source>
</evidence>
<evidence type="ECO:0000313" key="5">
    <source>
        <dbReference type="EMBL" id="CAB4958976.1"/>
    </source>
</evidence>
<comment type="similarity">
    <text evidence="1">Belongs to the short-chain dehydrogenases/reductases (SDR) family.</text>
</comment>
<dbReference type="EMBL" id="CAFBIZ010000100">
    <property type="protein sequence ID" value="CAB4849895.1"/>
    <property type="molecule type" value="Genomic_DNA"/>
</dbReference>
<dbReference type="InterPro" id="IPR002347">
    <property type="entry name" value="SDR_fam"/>
</dbReference>
<evidence type="ECO:0000313" key="4">
    <source>
        <dbReference type="EMBL" id="CAB4849895.1"/>
    </source>
</evidence>
<dbReference type="SMART" id="SM00822">
    <property type="entry name" value="PKS_KR"/>
    <property type="match status" value="1"/>
</dbReference>
<dbReference type="GO" id="GO:0016616">
    <property type="term" value="F:oxidoreductase activity, acting on the CH-OH group of donors, NAD or NADP as acceptor"/>
    <property type="evidence" value="ECO:0007669"/>
    <property type="project" value="UniProtKB-ARBA"/>
</dbReference>
<dbReference type="EMBL" id="CAFBND010000136">
    <property type="protein sequence ID" value="CAB4958976.1"/>
    <property type="molecule type" value="Genomic_DNA"/>
</dbReference>
<dbReference type="NCBIfam" id="NF009466">
    <property type="entry name" value="PRK12826.1-2"/>
    <property type="match status" value="1"/>
</dbReference>
<gene>
    <name evidence="4" type="ORF">UFOPK3268_00875</name>
    <name evidence="5" type="ORF">UFOPK3752_02152</name>
    <name evidence="6" type="ORF">UFOPK4150_00405</name>
</gene>
<dbReference type="PANTHER" id="PTHR42760:SF133">
    <property type="entry name" value="3-OXOACYL-[ACYL-CARRIER-PROTEIN] REDUCTASE"/>
    <property type="match status" value="1"/>
</dbReference>
<reference evidence="4" key="1">
    <citation type="submission" date="2020-05" db="EMBL/GenBank/DDBJ databases">
        <authorList>
            <person name="Chiriac C."/>
            <person name="Salcher M."/>
            <person name="Ghai R."/>
            <person name="Kavagutti S V."/>
        </authorList>
    </citation>
    <scope>NUCLEOTIDE SEQUENCE</scope>
</reference>